<gene>
    <name evidence="7" type="ORF">AVCANL283_05220</name>
</gene>
<dbReference type="InterPro" id="IPR001478">
    <property type="entry name" value="PDZ"/>
</dbReference>
<accession>A0ABS7WSZ7</accession>
<dbReference type="InterPro" id="IPR036034">
    <property type="entry name" value="PDZ_sf"/>
</dbReference>
<dbReference type="InterPro" id="IPR041489">
    <property type="entry name" value="PDZ_6"/>
</dbReference>
<evidence type="ECO:0000259" key="6">
    <source>
        <dbReference type="PROSITE" id="PS50106"/>
    </source>
</evidence>
<dbReference type="EMBL" id="JACGBB010000009">
    <property type="protein sequence ID" value="MBZ7987501.1"/>
    <property type="molecule type" value="Genomic_DNA"/>
</dbReference>
<evidence type="ECO:0000256" key="1">
    <source>
        <dbReference type="ARBA" id="ARBA00009179"/>
    </source>
</evidence>
<dbReference type="SUPFAM" id="SSF52096">
    <property type="entry name" value="ClpP/crotonase"/>
    <property type="match status" value="1"/>
</dbReference>
<comment type="caution">
    <text evidence="7">The sequence shown here is derived from an EMBL/GenBank/DDBJ whole genome shotgun (WGS) entry which is preliminary data.</text>
</comment>
<dbReference type="Gene3D" id="3.90.226.10">
    <property type="entry name" value="2-enoyl-CoA Hydratase, Chain A, domain 1"/>
    <property type="match status" value="1"/>
</dbReference>
<dbReference type="CDD" id="cd06782">
    <property type="entry name" value="cpPDZ_CPP-like"/>
    <property type="match status" value="1"/>
</dbReference>
<evidence type="ECO:0000256" key="3">
    <source>
        <dbReference type="ARBA" id="ARBA00022801"/>
    </source>
</evidence>
<evidence type="ECO:0000256" key="4">
    <source>
        <dbReference type="ARBA" id="ARBA00022825"/>
    </source>
</evidence>
<evidence type="ECO:0000313" key="7">
    <source>
        <dbReference type="EMBL" id="MBZ7987501.1"/>
    </source>
</evidence>
<keyword evidence="4 5" id="KW-0720">Serine protease</keyword>
<dbReference type="Gene3D" id="2.30.42.10">
    <property type="match status" value="1"/>
</dbReference>
<dbReference type="Gene3D" id="3.30.750.44">
    <property type="match status" value="1"/>
</dbReference>
<dbReference type="PANTHER" id="PTHR32060">
    <property type="entry name" value="TAIL-SPECIFIC PROTEASE"/>
    <property type="match status" value="1"/>
</dbReference>
<proteinExistence type="inferred from homology"/>
<evidence type="ECO:0000256" key="2">
    <source>
        <dbReference type="ARBA" id="ARBA00022670"/>
    </source>
</evidence>
<dbReference type="SMART" id="SM00245">
    <property type="entry name" value="TSPc"/>
    <property type="match status" value="1"/>
</dbReference>
<reference evidence="7 8" key="1">
    <citation type="submission" date="2020-07" db="EMBL/GenBank/DDBJ databases">
        <title>Transfer of Campylobacter canadensis to the novel genus Avispirillum gen. nov., that also includes two novel species recovered from migratory waterfowl: Avispirillum anseris sp. nov. and Avispirillum brantae sp. nov.</title>
        <authorList>
            <person name="Miller W.G."/>
            <person name="Chapman M.H."/>
            <person name="Yee E."/>
            <person name="Inglis G.D."/>
        </authorList>
    </citation>
    <scope>NUCLEOTIDE SEQUENCE [LARGE SCALE GENOMIC DNA]</scope>
    <source>
        <strain evidence="7 8">L283</strain>
    </source>
</reference>
<dbReference type="PANTHER" id="PTHR32060:SF30">
    <property type="entry name" value="CARBOXY-TERMINAL PROCESSING PROTEASE CTPA"/>
    <property type="match status" value="1"/>
</dbReference>
<dbReference type="SMART" id="SM00228">
    <property type="entry name" value="PDZ"/>
    <property type="match status" value="1"/>
</dbReference>
<dbReference type="Pfam" id="PF17820">
    <property type="entry name" value="PDZ_6"/>
    <property type="match status" value="1"/>
</dbReference>
<dbReference type="SUPFAM" id="SSF50156">
    <property type="entry name" value="PDZ domain-like"/>
    <property type="match status" value="1"/>
</dbReference>
<dbReference type="InterPro" id="IPR004447">
    <property type="entry name" value="Peptidase_S41A"/>
</dbReference>
<dbReference type="Pfam" id="PF03572">
    <property type="entry name" value="Peptidase_S41"/>
    <property type="match status" value="1"/>
</dbReference>
<evidence type="ECO:0000256" key="5">
    <source>
        <dbReference type="RuleBase" id="RU004404"/>
    </source>
</evidence>
<organism evidence="7 8">
    <name type="scientific">Campylobacter canadensis</name>
    <dbReference type="NCBI Taxonomy" id="449520"/>
    <lineage>
        <taxon>Bacteria</taxon>
        <taxon>Pseudomonadati</taxon>
        <taxon>Campylobacterota</taxon>
        <taxon>Epsilonproteobacteria</taxon>
        <taxon>Campylobacterales</taxon>
        <taxon>Campylobacteraceae</taxon>
        <taxon>Campylobacter</taxon>
    </lineage>
</organism>
<keyword evidence="8" id="KW-1185">Reference proteome</keyword>
<dbReference type="PROSITE" id="PS50106">
    <property type="entry name" value="PDZ"/>
    <property type="match status" value="1"/>
</dbReference>
<feature type="domain" description="PDZ" evidence="6">
    <location>
        <begin position="39"/>
        <end position="107"/>
    </location>
</feature>
<keyword evidence="3 5" id="KW-0378">Hydrolase</keyword>
<dbReference type="NCBIfam" id="TIGR00225">
    <property type="entry name" value="prc"/>
    <property type="match status" value="1"/>
</dbReference>
<keyword evidence="2 5" id="KW-0645">Protease</keyword>
<dbReference type="InterPro" id="IPR005151">
    <property type="entry name" value="Tail-specific_protease"/>
</dbReference>
<dbReference type="InterPro" id="IPR029045">
    <property type="entry name" value="ClpP/crotonase-like_dom_sf"/>
</dbReference>
<name>A0ABS7WSZ7_9BACT</name>
<dbReference type="Proteomes" id="UP000786183">
    <property type="component" value="Unassembled WGS sequence"/>
</dbReference>
<evidence type="ECO:0000313" key="8">
    <source>
        <dbReference type="Proteomes" id="UP000786183"/>
    </source>
</evidence>
<sequence>MIQANYVDEISINDLVDKSLEGLLSNLDAHSAFLNEKSFKSLQESTNGEFGGLGITLGLKDNALTIIAPIEGTPADLAGIKAGDVILKIEDESTLGMSLDDAVSKMRGKPKTKINITIYRAGEKKPIVFNITRDIIKVQSVYTKKIQDSNDLYIRISSFDKNVVSEVKKALKENPKASGIVLDLRNNPGGLLNQATDLLNLFIDKGVLVTQKGRDEKAKIDTLALKQAALNTKIPIAVLVNGGSASASEIVSGALQDTKRAVIVGEKTFGKGSVQMIKEINNKEALKLTIAKYYLPSGRTIQAVGITPDIEVFPGKVNTTSNEFSLKESELKKHLENELIKIDNKNVKKTDEKNTITLENINNDIQLKTAIDVLKVLKIKG</sequence>
<dbReference type="CDD" id="cd07560">
    <property type="entry name" value="Peptidase_S41_CPP"/>
    <property type="match status" value="1"/>
</dbReference>
<protein>
    <submittedName>
        <fullName evidence="7">S41 family peptidase</fullName>
    </submittedName>
</protein>
<comment type="similarity">
    <text evidence="1 5">Belongs to the peptidase S41A family.</text>
</comment>